<keyword evidence="3" id="KW-1185">Reference proteome</keyword>
<dbReference type="RefSeq" id="WP_345977892.1">
    <property type="nucleotide sequence ID" value="NZ_JAQYXM010000001.1"/>
</dbReference>
<evidence type="ECO:0000313" key="2">
    <source>
        <dbReference type="EMBL" id="MEX3738777.1"/>
    </source>
</evidence>
<dbReference type="Pfam" id="PF00248">
    <property type="entry name" value="Aldo_ket_red"/>
    <property type="match status" value="1"/>
</dbReference>
<protein>
    <submittedName>
        <fullName evidence="2">Aldo/keto reductase</fullName>
    </submittedName>
</protein>
<dbReference type="Proteomes" id="UP001558474">
    <property type="component" value="Unassembled WGS sequence"/>
</dbReference>
<evidence type="ECO:0000313" key="3">
    <source>
        <dbReference type="Proteomes" id="UP001558474"/>
    </source>
</evidence>
<dbReference type="CDD" id="cd19095">
    <property type="entry name" value="AKR_PA4992-like"/>
    <property type="match status" value="1"/>
</dbReference>
<dbReference type="InterPro" id="IPR023210">
    <property type="entry name" value="NADP_OxRdtase_dom"/>
</dbReference>
<dbReference type="PANTHER" id="PTHR43312:SF1">
    <property type="entry name" value="NADP-DEPENDENT OXIDOREDUCTASE DOMAIN-CONTAINING PROTEIN"/>
    <property type="match status" value="1"/>
</dbReference>
<feature type="domain" description="NADP-dependent oxidoreductase" evidence="1">
    <location>
        <begin position="19"/>
        <end position="292"/>
    </location>
</feature>
<proteinExistence type="predicted"/>
<dbReference type="Gene3D" id="3.20.20.100">
    <property type="entry name" value="NADP-dependent oxidoreductase domain"/>
    <property type="match status" value="1"/>
</dbReference>
<dbReference type="EMBL" id="JBDLOU010000018">
    <property type="protein sequence ID" value="MEX3738777.1"/>
    <property type="molecule type" value="Genomic_DNA"/>
</dbReference>
<comment type="caution">
    <text evidence="2">The sequence shown here is derived from an EMBL/GenBank/DDBJ whole genome shotgun (WGS) entry which is preliminary data.</text>
</comment>
<organism evidence="2 3">
    <name type="scientific">Mycolicibacterium porcinum</name>
    <dbReference type="NCBI Taxonomy" id="39693"/>
    <lineage>
        <taxon>Bacteria</taxon>
        <taxon>Bacillati</taxon>
        <taxon>Actinomycetota</taxon>
        <taxon>Actinomycetes</taxon>
        <taxon>Mycobacteriales</taxon>
        <taxon>Mycobacteriaceae</taxon>
        <taxon>Mycolicibacterium</taxon>
    </lineage>
</organism>
<sequence>MSDLERRRLGDNGPQVTVLGFGAMELRGEPHRNPRPLGESVAAEVLNTVLDEGINFIDTSVDYALSEERIGRHIGARRDEYFLASKAGCPLGFHPDAPPGPLPHDYSPANIRAGVEQSLRRLRTDRLDLVQLHISPALQVLRRDGVVDTLTALREEGKVLAFGVSSTLPEIDDHLQIDEFSAFQVPFSALERDLETRIQIAGERGFGIIVRGGVAQAGKREKTTADGRPVTWADTGLEELRDRDSRQGFLLRYAITTPGVTTVIAGTADPDHVRENAVAARRGPLSADVYAEARRRLDDVGITTAVIPADSPV</sequence>
<name>A0ABV3VFB7_9MYCO</name>
<reference evidence="2 3" key="1">
    <citation type="submission" date="2024-04" db="EMBL/GenBank/DDBJ databases">
        <title>Genomic Markers of Mycobacteria.</title>
        <authorList>
            <person name="Soliman M.S."/>
            <person name="Elkholy A."/>
            <person name="Soliman N.S."/>
            <person name="Abbas A."/>
            <person name="Khayrat S."/>
            <person name="Shawky S."/>
        </authorList>
    </citation>
    <scope>NUCLEOTIDE SEQUENCE [LARGE SCALE GENOMIC DNA]</scope>
    <source>
        <strain evidence="2 3">Egy-CU-AM5</strain>
    </source>
</reference>
<evidence type="ECO:0000259" key="1">
    <source>
        <dbReference type="Pfam" id="PF00248"/>
    </source>
</evidence>
<dbReference type="InterPro" id="IPR053135">
    <property type="entry name" value="AKR2_Oxidoreductase"/>
</dbReference>
<dbReference type="PANTHER" id="PTHR43312">
    <property type="entry name" value="D-THREO-ALDOSE 1-DEHYDROGENASE"/>
    <property type="match status" value="1"/>
</dbReference>
<dbReference type="InterPro" id="IPR036812">
    <property type="entry name" value="NAD(P)_OxRdtase_dom_sf"/>
</dbReference>
<dbReference type="SUPFAM" id="SSF51430">
    <property type="entry name" value="NAD(P)-linked oxidoreductase"/>
    <property type="match status" value="1"/>
</dbReference>
<accession>A0ABV3VFB7</accession>
<gene>
    <name evidence="2" type="ORF">ABFW12_11110</name>
</gene>